<feature type="transmembrane region" description="Helical" evidence="6">
    <location>
        <begin position="298"/>
        <end position="315"/>
    </location>
</feature>
<name>A0ABN9IB81_9RALS</name>
<dbReference type="PROSITE" id="PS51257">
    <property type="entry name" value="PROKAR_LIPOPROTEIN"/>
    <property type="match status" value="1"/>
</dbReference>
<feature type="transmembrane region" description="Helical" evidence="6">
    <location>
        <begin position="249"/>
        <end position="268"/>
    </location>
</feature>
<feature type="transmembrane region" description="Helical" evidence="6">
    <location>
        <begin position="90"/>
        <end position="111"/>
    </location>
</feature>
<dbReference type="RefSeq" id="WP_316663472.1">
    <property type="nucleotide sequence ID" value="NZ_CATZBU010000001.1"/>
</dbReference>
<evidence type="ECO:0000313" key="7">
    <source>
        <dbReference type="EMBL" id="CAJ0775963.1"/>
    </source>
</evidence>
<evidence type="ECO:0000256" key="4">
    <source>
        <dbReference type="ARBA" id="ARBA00022989"/>
    </source>
</evidence>
<dbReference type="Proteomes" id="UP001189813">
    <property type="component" value="Unassembled WGS sequence"/>
</dbReference>
<gene>
    <name evidence="7" type="ORF">LMG19083_00098</name>
</gene>
<feature type="transmembrane region" description="Helical" evidence="6">
    <location>
        <begin position="52"/>
        <end position="70"/>
    </location>
</feature>
<dbReference type="InterPro" id="IPR050833">
    <property type="entry name" value="Poly_Biosynth_Transport"/>
</dbReference>
<feature type="transmembrane region" description="Helical" evidence="6">
    <location>
        <begin position="117"/>
        <end position="136"/>
    </location>
</feature>
<protein>
    <recommendedName>
        <fullName evidence="9">Lipopolysaccharide biosynthesis protein</fullName>
    </recommendedName>
</protein>
<keyword evidence="4 6" id="KW-1133">Transmembrane helix</keyword>
<feature type="transmembrane region" description="Helical" evidence="6">
    <location>
        <begin position="361"/>
        <end position="379"/>
    </location>
</feature>
<keyword evidence="3 6" id="KW-0812">Transmembrane</keyword>
<keyword evidence="5 6" id="KW-0472">Membrane</keyword>
<evidence type="ECO:0000256" key="2">
    <source>
        <dbReference type="ARBA" id="ARBA00022475"/>
    </source>
</evidence>
<comment type="caution">
    <text evidence="7">The sequence shown here is derived from an EMBL/GenBank/DDBJ whole genome shotgun (WGS) entry which is preliminary data.</text>
</comment>
<evidence type="ECO:0000256" key="3">
    <source>
        <dbReference type="ARBA" id="ARBA00022692"/>
    </source>
</evidence>
<evidence type="ECO:0000256" key="6">
    <source>
        <dbReference type="SAM" id="Phobius"/>
    </source>
</evidence>
<proteinExistence type="predicted"/>
<dbReference type="PANTHER" id="PTHR30250:SF11">
    <property type="entry name" value="O-ANTIGEN TRANSPORTER-RELATED"/>
    <property type="match status" value="1"/>
</dbReference>
<dbReference type="EMBL" id="CATZBU010000001">
    <property type="protein sequence ID" value="CAJ0775963.1"/>
    <property type="molecule type" value="Genomic_DNA"/>
</dbReference>
<keyword evidence="8" id="KW-1185">Reference proteome</keyword>
<feature type="transmembrane region" description="Helical" evidence="6">
    <location>
        <begin position="12"/>
        <end position="40"/>
    </location>
</feature>
<evidence type="ECO:0000256" key="1">
    <source>
        <dbReference type="ARBA" id="ARBA00004651"/>
    </source>
</evidence>
<accession>A0ABN9IB81</accession>
<reference evidence="7 8" key="1">
    <citation type="submission" date="2023-07" db="EMBL/GenBank/DDBJ databases">
        <authorList>
            <person name="Peeters C."/>
        </authorList>
    </citation>
    <scope>NUCLEOTIDE SEQUENCE [LARGE SCALE GENOMIC DNA]</scope>
    <source>
        <strain evidence="7 8">LMG 19083</strain>
    </source>
</reference>
<comment type="subcellular location">
    <subcellularLocation>
        <location evidence="1">Cell membrane</location>
        <topology evidence="1">Multi-pass membrane protein</topology>
    </subcellularLocation>
</comment>
<organism evidence="7 8">
    <name type="scientific">Ralstonia psammae</name>
    <dbReference type="NCBI Taxonomy" id="3058598"/>
    <lineage>
        <taxon>Bacteria</taxon>
        <taxon>Pseudomonadati</taxon>
        <taxon>Pseudomonadota</taxon>
        <taxon>Betaproteobacteria</taxon>
        <taxon>Burkholderiales</taxon>
        <taxon>Burkholderiaceae</taxon>
        <taxon>Ralstonia</taxon>
    </lineage>
</organism>
<evidence type="ECO:0000313" key="8">
    <source>
        <dbReference type="Proteomes" id="UP001189813"/>
    </source>
</evidence>
<evidence type="ECO:0008006" key="9">
    <source>
        <dbReference type="Google" id="ProtNLM"/>
    </source>
</evidence>
<feature type="transmembrane region" description="Helical" evidence="6">
    <location>
        <begin position="210"/>
        <end position="229"/>
    </location>
</feature>
<dbReference type="PANTHER" id="PTHR30250">
    <property type="entry name" value="PST FAMILY PREDICTED COLANIC ACID TRANSPORTER"/>
    <property type="match status" value="1"/>
</dbReference>
<evidence type="ECO:0000256" key="5">
    <source>
        <dbReference type="ARBA" id="ARBA00023136"/>
    </source>
</evidence>
<feature type="transmembrane region" description="Helical" evidence="6">
    <location>
        <begin position="330"/>
        <end position="354"/>
    </location>
</feature>
<feature type="transmembrane region" description="Helical" evidence="6">
    <location>
        <begin position="385"/>
        <end position="406"/>
    </location>
</feature>
<sequence length="428" mass="46178">MAKIFLLLQRYRTAIGVLILTACIQGGVLISQFLSAFFLTPNQLGVIRTIESILSIVVLGTSVGAPTLAIREIAALQGDIERAQLLKRLICMELMVGSLVVIVLLLMRSVLSGAMVTHASMIAGVALLSNTIRVIAAFLQGTQTASTFSVRVVILTCFAVGIVCLLSWSFGVEGWVAGRYIGESAVLIGMLLGVRRYLQGSGGFNRHMLPNWGIISLGITANLALFVRLLCDNLPILALAAAKVPTDQIGFFGLASLVLMAPNLLLAVTMQVELPRLVSQLHAPALVRARFGRLMRNMLAMAMVFFSLVLVAWFINRQWLRLSYTPTMNALFIMSFALPLRAITLSMGTAITALGKYRVSVYINVVEVFITGACAYPLARHFAVDGVIILFVAGSVVSLMLHLGAFKVSGLWASLGYHRSLGRGNASH</sequence>
<feature type="transmembrane region" description="Helical" evidence="6">
    <location>
        <begin position="148"/>
        <end position="168"/>
    </location>
</feature>
<keyword evidence="2" id="KW-1003">Cell membrane</keyword>